<name>A0A4R7UDF1_9BACT</name>
<keyword evidence="1" id="KW-0812">Transmembrane</keyword>
<organism evidence="2 3">
    <name type="scientific">Mycoplasmopsis mustelae</name>
    <dbReference type="NCBI Taxonomy" id="171289"/>
    <lineage>
        <taxon>Bacteria</taxon>
        <taxon>Bacillati</taxon>
        <taxon>Mycoplasmatota</taxon>
        <taxon>Mycoplasmoidales</taxon>
        <taxon>Metamycoplasmataceae</taxon>
        <taxon>Mycoplasmopsis</taxon>
    </lineage>
</organism>
<evidence type="ECO:0000313" key="3">
    <source>
        <dbReference type="Proteomes" id="UP000295757"/>
    </source>
</evidence>
<dbReference type="EMBL" id="SOCN01000001">
    <property type="protein sequence ID" value="TDV24497.1"/>
    <property type="molecule type" value="Genomic_DNA"/>
</dbReference>
<evidence type="ECO:0000313" key="2">
    <source>
        <dbReference type="EMBL" id="TDV24497.1"/>
    </source>
</evidence>
<evidence type="ECO:0000256" key="1">
    <source>
        <dbReference type="SAM" id="Phobius"/>
    </source>
</evidence>
<proteinExistence type="predicted"/>
<accession>A0A4R7UDF1</accession>
<keyword evidence="1" id="KW-1133">Transmembrane helix</keyword>
<comment type="caution">
    <text evidence="2">The sequence shown here is derived from an EMBL/GenBank/DDBJ whole genome shotgun (WGS) entry which is preliminary data.</text>
</comment>
<keyword evidence="3" id="KW-1185">Reference proteome</keyword>
<sequence>MEVLLIAWEIINIFSVSMITVLLCLYGIVLSIQKYIIRFVFIKTQRLLAIPEAKNTHLLFYEGFIEFKNSIKKWKRKSCILIIFIFILIFINVFIILVSYLGYLDLILKENNSGAFYIIFYSIMVGIYALSLLICTCFIYFYKKVGKKYLPHLTKWINEFKYSSGDNFYLNGENEEIPEKEKLLVYFFNENKKKAYLGYNFMSYFNDEYEQQIKIFYFVIWGYHFKEINDGDIHYSDLYQSFLYNKNNKPKDDSFFDKLFKK</sequence>
<protein>
    <recommendedName>
        <fullName evidence="4">Transmembrane protein</fullName>
    </recommendedName>
</protein>
<feature type="transmembrane region" description="Helical" evidence="1">
    <location>
        <begin position="79"/>
        <end position="103"/>
    </location>
</feature>
<dbReference type="Proteomes" id="UP000295757">
    <property type="component" value="Unassembled WGS sequence"/>
</dbReference>
<feature type="transmembrane region" description="Helical" evidence="1">
    <location>
        <begin position="115"/>
        <end position="142"/>
    </location>
</feature>
<keyword evidence="1" id="KW-0472">Membrane</keyword>
<dbReference type="AlphaFoldDB" id="A0A4R7UDF1"/>
<feature type="transmembrane region" description="Helical" evidence="1">
    <location>
        <begin position="6"/>
        <end position="29"/>
    </location>
</feature>
<gene>
    <name evidence="2" type="ORF">BCF59_0470</name>
</gene>
<reference evidence="2 3" key="1">
    <citation type="submission" date="2019-03" db="EMBL/GenBank/DDBJ databases">
        <title>Genomic Encyclopedia of Archaeal and Bacterial Type Strains, Phase II (KMG-II): from individual species to whole genera.</title>
        <authorList>
            <person name="Goeker M."/>
        </authorList>
    </citation>
    <scope>NUCLEOTIDE SEQUENCE [LARGE SCALE GENOMIC DNA]</scope>
    <source>
        <strain evidence="2 3">ATCC 35214</strain>
    </source>
</reference>
<evidence type="ECO:0008006" key="4">
    <source>
        <dbReference type="Google" id="ProtNLM"/>
    </source>
</evidence>